<comment type="caution">
    <text evidence="1">The sequence shown here is derived from an EMBL/GenBank/DDBJ whole genome shotgun (WGS) entry which is preliminary data.</text>
</comment>
<dbReference type="EMBL" id="CAJVQB010030354">
    <property type="protein sequence ID" value="CAG8815429.1"/>
    <property type="molecule type" value="Genomic_DNA"/>
</dbReference>
<sequence>TGEDGSDLFKLVNMAFAKSEVELQKIGLQKFELQKVGLQKIELLKAELQKVGLQKVELWKENGLQEVELQKTGLHKVVVKGWVQNGKLWKVELQKPGLQENRLQEWKVWSQMLNFAAIVSAKLIALLDSLETSAFQRILTGLSIFIKVL</sequence>
<evidence type="ECO:0000313" key="2">
    <source>
        <dbReference type="Proteomes" id="UP000789901"/>
    </source>
</evidence>
<organism evidence="1 2">
    <name type="scientific">Gigaspora margarita</name>
    <dbReference type="NCBI Taxonomy" id="4874"/>
    <lineage>
        <taxon>Eukaryota</taxon>
        <taxon>Fungi</taxon>
        <taxon>Fungi incertae sedis</taxon>
        <taxon>Mucoromycota</taxon>
        <taxon>Glomeromycotina</taxon>
        <taxon>Glomeromycetes</taxon>
        <taxon>Diversisporales</taxon>
        <taxon>Gigasporaceae</taxon>
        <taxon>Gigaspora</taxon>
    </lineage>
</organism>
<reference evidence="1 2" key="1">
    <citation type="submission" date="2021-06" db="EMBL/GenBank/DDBJ databases">
        <authorList>
            <person name="Kallberg Y."/>
            <person name="Tangrot J."/>
            <person name="Rosling A."/>
        </authorList>
    </citation>
    <scope>NUCLEOTIDE SEQUENCE [LARGE SCALE GENOMIC DNA]</scope>
    <source>
        <strain evidence="1 2">120-4 pot B 10/14</strain>
    </source>
</reference>
<proteinExistence type="predicted"/>
<gene>
    <name evidence="1" type="ORF">GMARGA_LOCUS26292</name>
</gene>
<dbReference type="Proteomes" id="UP000789901">
    <property type="component" value="Unassembled WGS sequence"/>
</dbReference>
<accession>A0ABN7W4E6</accession>
<keyword evidence="2" id="KW-1185">Reference proteome</keyword>
<name>A0ABN7W4E6_GIGMA</name>
<evidence type="ECO:0000313" key="1">
    <source>
        <dbReference type="EMBL" id="CAG8815429.1"/>
    </source>
</evidence>
<protein>
    <submittedName>
        <fullName evidence="1">34850_t:CDS:1</fullName>
    </submittedName>
</protein>
<feature type="non-terminal residue" evidence="1">
    <location>
        <position position="1"/>
    </location>
</feature>